<dbReference type="InterPro" id="IPR011050">
    <property type="entry name" value="Pectin_lyase_fold/virulence"/>
</dbReference>
<keyword evidence="6" id="KW-1185">Reference proteome</keyword>
<dbReference type="InterPro" id="IPR045140">
    <property type="entry name" value="SHCBP1-like"/>
</dbReference>
<gene>
    <name evidence="5" type="ORF">Pcinc_031716</name>
</gene>
<dbReference type="GO" id="GO:0005819">
    <property type="term" value="C:spindle"/>
    <property type="evidence" value="ECO:0007669"/>
    <property type="project" value="UniProtKB-SubCell"/>
</dbReference>
<dbReference type="PANTHER" id="PTHR14695">
    <property type="entry name" value="SHC SH2-DOMAIN BINDING PROTEIN 1-RELATED"/>
    <property type="match status" value="1"/>
</dbReference>
<dbReference type="InterPro" id="IPR039448">
    <property type="entry name" value="Beta_helix"/>
</dbReference>
<comment type="caution">
    <text evidence="5">The sequence shown here is derived from an EMBL/GenBank/DDBJ whole genome shotgun (WGS) entry which is preliminary data.</text>
</comment>
<comment type="subcellular location">
    <subcellularLocation>
        <location evidence="1">Cytoplasm</location>
        <location evidence="1">Cytoskeleton</location>
        <location evidence="1">Spindle</location>
    </subcellularLocation>
</comment>
<keyword evidence="3" id="KW-0206">Cytoskeleton</keyword>
<evidence type="ECO:0000256" key="3">
    <source>
        <dbReference type="ARBA" id="ARBA00023212"/>
    </source>
</evidence>
<keyword evidence="2" id="KW-0963">Cytoplasm</keyword>
<evidence type="ECO:0000313" key="5">
    <source>
        <dbReference type="EMBL" id="KAK3862427.1"/>
    </source>
</evidence>
<dbReference type="Pfam" id="PF13229">
    <property type="entry name" value="Beta_helix"/>
    <property type="match status" value="1"/>
</dbReference>
<proteinExistence type="predicted"/>
<organism evidence="5 6">
    <name type="scientific">Petrolisthes cinctipes</name>
    <name type="common">Flat porcelain crab</name>
    <dbReference type="NCBI Taxonomy" id="88211"/>
    <lineage>
        <taxon>Eukaryota</taxon>
        <taxon>Metazoa</taxon>
        <taxon>Ecdysozoa</taxon>
        <taxon>Arthropoda</taxon>
        <taxon>Crustacea</taxon>
        <taxon>Multicrustacea</taxon>
        <taxon>Malacostraca</taxon>
        <taxon>Eumalacostraca</taxon>
        <taxon>Eucarida</taxon>
        <taxon>Decapoda</taxon>
        <taxon>Pleocyemata</taxon>
        <taxon>Anomura</taxon>
        <taxon>Galatheoidea</taxon>
        <taxon>Porcellanidae</taxon>
        <taxon>Petrolisthes</taxon>
    </lineage>
</organism>
<sequence length="218" mass="23368">MSLLPDALKSLPQITSESICETFPNLQSALNEAKKQDTIVILPGQHLLQHLGLISTGGAIIGVGEGVEVYGRCGMGDVMLDITDTFTIHNITLIPTQTQVAILHHQGKLSLSNVIIKDGSGGVIGLGNTESNIQGVNIECCKGIGLDWREGANAIINNTTIRQCHVGMKIEHGAKVCVVGCNIERNNKYGLFVLLGAEGTTTDLTKFNDIPKHSLMEW</sequence>
<reference evidence="5" key="1">
    <citation type="submission" date="2023-10" db="EMBL/GenBank/DDBJ databases">
        <title>Genome assemblies of two species of porcelain crab, Petrolisthes cinctipes and Petrolisthes manimaculis (Anomura: Porcellanidae).</title>
        <authorList>
            <person name="Angst P."/>
        </authorList>
    </citation>
    <scope>NUCLEOTIDE SEQUENCE</scope>
    <source>
        <strain evidence="5">PB745_01</strain>
        <tissue evidence="5">Gill</tissue>
    </source>
</reference>
<name>A0AAE1EW50_PETCI</name>
<dbReference type="InterPro" id="IPR012334">
    <property type="entry name" value="Pectin_lyas_fold"/>
</dbReference>
<evidence type="ECO:0000256" key="2">
    <source>
        <dbReference type="ARBA" id="ARBA00022490"/>
    </source>
</evidence>
<evidence type="ECO:0000259" key="4">
    <source>
        <dbReference type="Pfam" id="PF13229"/>
    </source>
</evidence>
<dbReference type="EMBL" id="JAWQEG010004251">
    <property type="protein sequence ID" value="KAK3862427.1"/>
    <property type="molecule type" value="Genomic_DNA"/>
</dbReference>
<evidence type="ECO:0000313" key="6">
    <source>
        <dbReference type="Proteomes" id="UP001286313"/>
    </source>
</evidence>
<evidence type="ECO:0000256" key="1">
    <source>
        <dbReference type="ARBA" id="ARBA00004186"/>
    </source>
</evidence>
<feature type="domain" description="Right handed beta helix" evidence="4">
    <location>
        <begin position="86"/>
        <end position="202"/>
    </location>
</feature>
<dbReference type="SUPFAM" id="SSF51126">
    <property type="entry name" value="Pectin lyase-like"/>
    <property type="match status" value="1"/>
</dbReference>
<dbReference type="Gene3D" id="2.160.20.10">
    <property type="entry name" value="Single-stranded right-handed beta-helix, Pectin lyase-like"/>
    <property type="match status" value="1"/>
</dbReference>
<dbReference type="GO" id="GO:0007283">
    <property type="term" value="P:spermatogenesis"/>
    <property type="evidence" value="ECO:0007669"/>
    <property type="project" value="TreeGrafter"/>
</dbReference>
<dbReference type="GO" id="GO:0007112">
    <property type="term" value="P:male meiosis cytokinesis"/>
    <property type="evidence" value="ECO:0007669"/>
    <property type="project" value="TreeGrafter"/>
</dbReference>
<dbReference type="AlphaFoldDB" id="A0AAE1EW50"/>
<dbReference type="Proteomes" id="UP001286313">
    <property type="component" value="Unassembled WGS sequence"/>
</dbReference>
<accession>A0AAE1EW50</accession>
<dbReference type="PANTHER" id="PTHR14695:SF4">
    <property type="entry name" value="PROTEIN NESSUN DORMA"/>
    <property type="match status" value="1"/>
</dbReference>
<protein>
    <recommendedName>
        <fullName evidence="4">Right handed beta helix domain-containing protein</fullName>
    </recommendedName>
</protein>